<dbReference type="InterPro" id="IPR000683">
    <property type="entry name" value="Gfo/Idh/MocA-like_OxRdtase_N"/>
</dbReference>
<feature type="domain" description="Gfo/Idh/MocA-like oxidoreductase C-terminal" evidence="2">
    <location>
        <begin position="142"/>
        <end position="359"/>
    </location>
</feature>
<evidence type="ECO:0000259" key="1">
    <source>
        <dbReference type="Pfam" id="PF01408"/>
    </source>
</evidence>
<dbReference type="RefSeq" id="WP_007199173.1">
    <property type="nucleotide sequence ID" value="NZ_CM002917.1"/>
</dbReference>
<dbReference type="Proteomes" id="UP000004291">
    <property type="component" value="Chromosome"/>
</dbReference>
<dbReference type="EMBL" id="ABIA03000004">
    <property type="protein sequence ID" value="EDQ33216.1"/>
    <property type="molecule type" value="Genomic_DNA"/>
</dbReference>
<dbReference type="GO" id="GO:0000166">
    <property type="term" value="F:nucleotide binding"/>
    <property type="evidence" value="ECO:0007669"/>
    <property type="project" value="InterPro"/>
</dbReference>
<dbReference type="Pfam" id="PF02894">
    <property type="entry name" value="GFO_IDH_MocA_C"/>
    <property type="match status" value="1"/>
</dbReference>
<proteinExistence type="predicted"/>
<reference evidence="3 4" key="1">
    <citation type="submission" date="2007-10" db="EMBL/GenBank/DDBJ databases">
        <authorList>
            <person name="Wagner-Dobler I."/>
            <person name="Ferriera S."/>
            <person name="Johnson J."/>
            <person name="Kravitz S."/>
            <person name="Beeson K."/>
            <person name="Sutton G."/>
            <person name="Rogers Y.-H."/>
            <person name="Friedman R."/>
            <person name="Frazier M."/>
            <person name="Venter J.C."/>
        </authorList>
    </citation>
    <scope>NUCLEOTIDE SEQUENCE [LARGE SCALE GENOMIC DNA]</scope>
    <source>
        <strain evidence="3 4">DFL-43</strain>
    </source>
</reference>
<dbReference type="Gene3D" id="3.30.360.10">
    <property type="entry name" value="Dihydrodipicolinate Reductase, domain 2"/>
    <property type="match status" value="1"/>
</dbReference>
<sequence length="361" mass="39516">MTEIRYAIIGSGMMGQEHIRNIGLINGARVTAVCDPDDGMRNQAAVLAGHGCKAFTTYGELMAAGLCDALVIAAPNHLHHQVLLDVLPADLPILVEKPLCTTLPDCEEILAMAAQRAAPVWVAMEYRYMPPVERLLQATSLGETGPVRMISIREHRFPFLKKVGDWNRFNEKTGGTMVEKCCHFFDLMRLIAKAEPIRVYASGAADVNFRDEHHDGRTPDILDNGFVIVDFDNGVRGMLELCMFAEGSQWQEAISVIGDSAKAEALVPGPARFSPDGAERASEFVLSPRTSKVEQRETIEVDHTILAAGDHHGSTFFQHQKFFAMVRDGGVPEVTLEDGLKSVRIGLAAEHSARTGEVVVL</sequence>
<keyword evidence="4" id="KW-1185">Reference proteome</keyword>
<protein>
    <submittedName>
        <fullName evidence="3">Putative dehydrogenase</fullName>
    </submittedName>
</protein>
<evidence type="ECO:0000313" key="3">
    <source>
        <dbReference type="EMBL" id="EDQ33216.1"/>
    </source>
</evidence>
<dbReference type="eggNOG" id="COG0673">
    <property type="taxonomic scope" value="Bacteria"/>
</dbReference>
<dbReference type="Pfam" id="PF01408">
    <property type="entry name" value="GFO_IDH_MocA"/>
    <property type="match status" value="1"/>
</dbReference>
<dbReference type="AlphaFoldDB" id="A9D840"/>
<organism evidence="3 4">
    <name type="scientific">Hoeflea phototrophica (strain DSM 17068 / NCIMB 14078 / DFL-43)</name>
    <dbReference type="NCBI Taxonomy" id="411684"/>
    <lineage>
        <taxon>Bacteria</taxon>
        <taxon>Pseudomonadati</taxon>
        <taxon>Pseudomonadota</taxon>
        <taxon>Alphaproteobacteria</taxon>
        <taxon>Hyphomicrobiales</taxon>
        <taxon>Rhizobiaceae</taxon>
        <taxon>Hoeflea</taxon>
    </lineage>
</organism>
<gene>
    <name evidence="3" type="ORF">HPDFL43_17111</name>
</gene>
<dbReference type="PANTHER" id="PTHR43593:SF1">
    <property type="entry name" value="INOSITOL 2-DEHYDROGENASE"/>
    <property type="match status" value="1"/>
</dbReference>
<dbReference type="STRING" id="411684.HPDFL43_17111"/>
<dbReference type="InterPro" id="IPR036291">
    <property type="entry name" value="NAD(P)-bd_dom_sf"/>
</dbReference>
<comment type="caution">
    <text evidence="3">The sequence shown here is derived from an EMBL/GenBank/DDBJ whole genome shotgun (WGS) entry which is preliminary data.</text>
</comment>
<dbReference type="SUPFAM" id="SSF51735">
    <property type="entry name" value="NAD(P)-binding Rossmann-fold domains"/>
    <property type="match status" value="1"/>
</dbReference>
<dbReference type="HOGENOM" id="CLU_023194_13_0_5"/>
<dbReference type="InterPro" id="IPR050424">
    <property type="entry name" value="Gfo-Idh-MocA_inositol_DH"/>
</dbReference>
<name>A9D840_HOEPD</name>
<evidence type="ECO:0000259" key="2">
    <source>
        <dbReference type="Pfam" id="PF02894"/>
    </source>
</evidence>
<dbReference type="SUPFAM" id="SSF55347">
    <property type="entry name" value="Glyceraldehyde-3-phosphate dehydrogenase-like, C-terminal domain"/>
    <property type="match status" value="1"/>
</dbReference>
<reference evidence="3 4" key="2">
    <citation type="submission" date="2012-06" db="EMBL/GenBank/DDBJ databases">
        <authorList>
            <person name="Fiebig A."/>
        </authorList>
    </citation>
    <scope>NUCLEOTIDE SEQUENCE [LARGE SCALE GENOMIC DNA]</scope>
    <source>
        <strain evidence="3 4">DFL-43</strain>
    </source>
</reference>
<dbReference type="Gene3D" id="3.40.50.720">
    <property type="entry name" value="NAD(P)-binding Rossmann-like Domain"/>
    <property type="match status" value="1"/>
</dbReference>
<accession>A9D840</accession>
<dbReference type="InterPro" id="IPR004104">
    <property type="entry name" value="Gfo/Idh/MocA-like_OxRdtase_C"/>
</dbReference>
<evidence type="ECO:0000313" key="4">
    <source>
        <dbReference type="Proteomes" id="UP000004291"/>
    </source>
</evidence>
<dbReference type="OrthoDB" id="9815825at2"/>
<feature type="domain" description="Gfo/Idh/MocA-like oxidoreductase N-terminal" evidence="1">
    <location>
        <begin position="4"/>
        <end position="123"/>
    </location>
</feature>
<dbReference type="PANTHER" id="PTHR43593">
    <property type="match status" value="1"/>
</dbReference>